<sequence>MELTAGHAPSVGRGSGVGTPAFRARHPGTPYPFAGAAPPLFPYAAFPAVRRTKSEK</sequence>
<protein>
    <submittedName>
        <fullName evidence="2">Uncharacterized protein</fullName>
    </submittedName>
</protein>
<proteinExistence type="predicted"/>
<dbReference type="Proteomes" id="UP000014629">
    <property type="component" value="Unassembled WGS sequence"/>
</dbReference>
<dbReference type="EMBL" id="AOPZ01000248">
    <property type="protein sequence ID" value="EPH42198.1"/>
    <property type="molecule type" value="Genomic_DNA"/>
</dbReference>
<feature type="region of interest" description="Disordered" evidence="1">
    <location>
        <begin position="1"/>
        <end position="24"/>
    </location>
</feature>
<evidence type="ECO:0000256" key="1">
    <source>
        <dbReference type="SAM" id="MobiDB-lite"/>
    </source>
</evidence>
<gene>
    <name evidence="2" type="ORF">STRAU_4768</name>
</gene>
<accession>S3ZGB6</accession>
<keyword evidence="3" id="KW-1185">Reference proteome</keyword>
<organism evidence="2 3">
    <name type="scientific">Streptomyces aurantiacus JA 4570</name>
    <dbReference type="NCBI Taxonomy" id="1286094"/>
    <lineage>
        <taxon>Bacteria</taxon>
        <taxon>Bacillati</taxon>
        <taxon>Actinomycetota</taxon>
        <taxon>Actinomycetes</taxon>
        <taxon>Kitasatosporales</taxon>
        <taxon>Streptomycetaceae</taxon>
        <taxon>Streptomyces</taxon>
        <taxon>Streptomyces aurantiacus group</taxon>
    </lineage>
</organism>
<dbReference type="AlphaFoldDB" id="S3ZGB6"/>
<dbReference type="PATRIC" id="fig|1286094.4.peg.4716"/>
<evidence type="ECO:0000313" key="3">
    <source>
        <dbReference type="Proteomes" id="UP000014629"/>
    </source>
</evidence>
<evidence type="ECO:0000313" key="2">
    <source>
        <dbReference type="EMBL" id="EPH42198.1"/>
    </source>
</evidence>
<name>S3ZGB6_9ACTN</name>
<reference evidence="2 3" key="1">
    <citation type="submission" date="2013-02" db="EMBL/GenBank/DDBJ databases">
        <title>Draft Genome Sequence of Streptomyces aurantiacus, Which Produces Setomimycin.</title>
        <authorList>
            <person name="Gruening B.A."/>
            <person name="Praeg A."/>
            <person name="Erxleben A."/>
            <person name="Guenther S."/>
            <person name="Mueller M."/>
        </authorList>
    </citation>
    <scope>NUCLEOTIDE SEQUENCE [LARGE SCALE GENOMIC DNA]</scope>
    <source>
        <strain evidence="2 3">JA 4570</strain>
    </source>
</reference>
<comment type="caution">
    <text evidence="2">The sequence shown here is derived from an EMBL/GenBank/DDBJ whole genome shotgun (WGS) entry which is preliminary data.</text>
</comment>